<dbReference type="GO" id="GO:0005886">
    <property type="term" value="C:plasma membrane"/>
    <property type="evidence" value="ECO:0007669"/>
    <property type="project" value="TreeGrafter"/>
</dbReference>
<keyword evidence="7" id="KW-0915">Sodium</keyword>
<keyword evidence="8 12" id="KW-0406">Ion transport</keyword>
<comment type="similarity">
    <text evidence="2 12">Belongs to the amiloride-sensitive sodium channel (TC 1.A.6) family.</text>
</comment>
<evidence type="ECO:0000256" key="10">
    <source>
        <dbReference type="ARBA" id="ARBA00023201"/>
    </source>
</evidence>
<feature type="transmembrane region" description="Helical" evidence="13">
    <location>
        <begin position="32"/>
        <end position="53"/>
    </location>
</feature>
<evidence type="ECO:0000256" key="2">
    <source>
        <dbReference type="ARBA" id="ARBA00007193"/>
    </source>
</evidence>
<evidence type="ECO:0000256" key="3">
    <source>
        <dbReference type="ARBA" id="ARBA00022448"/>
    </source>
</evidence>
<evidence type="ECO:0000256" key="6">
    <source>
        <dbReference type="ARBA" id="ARBA00022989"/>
    </source>
</evidence>
<evidence type="ECO:0000256" key="5">
    <source>
        <dbReference type="ARBA" id="ARBA00022692"/>
    </source>
</evidence>
<keyword evidence="11 12" id="KW-0407">Ion channel</keyword>
<evidence type="ECO:0000256" key="12">
    <source>
        <dbReference type="RuleBase" id="RU000679"/>
    </source>
</evidence>
<evidence type="ECO:0000256" key="9">
    <source>
        <dbReference type="ARBA" id="ARBA00023136"/>
    </source>
</evidence>
<dbReference type="Pfam" id="PF00858">
    <property type="entry name" value="ASC"/>
    <property type="match status" value="1"/>
</dbReference>
<dbReference type="OMA" id="NYSYYAQ"/>
<keyword evidence="4 12" id="KW-0894">Sodium channel</keyword>
<reference evidence="14 15" key="1">
    <citation type="journal article" date="2014" name="Nat. Commun.">
        <title>Molecular traces of alternative social organization in a termite genome.</title>
        <authorList>
            <person name="Terrapon N."/>
            <person name="Li C."/>
            <person name="Robertson H.M."/>
            <person name="Ji L."/>
            <person name="Meng X."/>
            <person name="Booth W."/>
            <person name="Chen Z."/>
            <person name="Childers C.P."/>
            <person name="Glastad K.M."/>
            <person name="Gokhale K."/>
            <person name="Gowin J."/>
            <person name="Gronenberg W."/>
            <person name="Hermansen R.A."/>
            <person name="Hu H."/>
            <person name="Hunt B.G."/>
            <person name="Huylmans A.K."/>
            <person name="Khalil S.M."/>
            <person name="Mitchell R.D."/>
            <person name="Munoz-Torres M.C."/>
            <person name="Mustard J.A."/>
            <person name="Pan H."/>
            <person name="Reese J.T."/>
            <person name="Scharf M.E."/>
            <person name="Sun F."/>
            <person name="Vogel H."/>
            <person name="Xiao J."/>
            <person name="Yang W."/>
            <person name="Yang Z."/>
            <person name="Yang Z."/>
            <person name="Zhou J."/>
            <person name="Zhu J."/>
            <person name="Brent C.S."/>
            <person name="Elsik C.G."/>
            <person name="Goodisman M.A."/>
            <person name="Liberles D.A."/>
            <person name="Roe R.M."/>
            <person name="Vargo E.L."/>
            <person name="Vilcinskas A."/>
            <person name="Wang J."/>
            <person name="Bornberg-Bauer E."/>
            <person name="Korb J."/>
            <person name="Zhang G."/>
            <person name="Liebig J."/>
        </authorList>
    </citation>
    <scope>NUCLEOTIDE SEQUENCE [LARGE SCALE GENOMIC DNA]</scope>
    <source>
        <tissue evidence="14">Whole organism</tissue>
    </source>
</reference>
<keyword evidence="3 12" id="KW-0813">Transport</keyword>
<feature type="transmembrane region" description="Helical" evidence="13">
    <location>
        <begin position="415"/>
        <end position="442"/>
    </location>
</feature>
<keyword evidence="15" id="KW-1185">Reference proteome</keyword>
<evidence type="ECO:0000256" key="4">
    <source>
        <dbReference type="ARBA" id="ARBA00022461"/>
    </source>
</evidence>
<protein>
    <submittedName>
        <fullName evidence="14">Sodium channel protein Nach</fullName>
    </submittedName>
</protein>
<proteinExistence type="inferred from homology"/>
<keyword evidence="6 13" id="KW-1133">Transmembrane helix</keyword>
<accession>A0A067QTA5</accession>
<sequence length="460" mass="53128">MSIYILKDFCNNSSIHGLKFITKPRRHWIERVFWVVCCALSWCGSFLLILSAWENNQNNAVSFVADTTYLDWNTPFISIAVFQHGLNSEVANSYIRNKFKKHEDGFVEEMRRLFDEIAFQEHLTLIHKCLDNTSKLNFIEKSDCPRTNLFDVVQSVRSPCKDIFRNCQWNGNEFDCCKYFLPLQTEMGPCYALNNIHTQNSSKSEVLLDMMSNRTTGPGKLLLELALNTKVYYLSKDEVPTFNTLSENVITATRKIFYKTLLQVTEVISVPDARSINIDKRQCKFPEENTGFYLYNWYSYSACLVECRRREVMRLCNCTNPLMPAARTEKNCDLDGMVCLEKNKDYINTLINPWDKREGAGISCTCMQGCEELGFRMVSKEEEREPRNYTTIEVQMVQLPTVRFKRNIVRNKVDMVVNMGGTAGLLVGGSILSVVEILYYFLVRPVWEAVHSHTSVSHTP</sequence>
<dbReference type="PANTHER" id="PTHR11690">
    <property type="entry name" value="AMILORIDE-SENSITIVE SODIUM CHANNEL-RELATED"/>
    <property type="match status" value="1"/>
</dbReference>
<dbReference type="InterPro" id="IPR001873">
    <property type="entry name" value="ENaC"/>
</dbReference>
<organism evidence="14 15">
    <name type="scientific">Zootermopsis nevadensis</name>
    <name type="common">Dampwood termite</name>
    <dbReference type="NCBI Taxonomy" id="136037"/>
    <lineage>
        <taxon>Eukaryota</taxon>
        <taxon>Metazoa</taxon>
        <taxon>Ecdysozoa</taxon>
        <taxon>Arthropoda</taxon>
        <taxon>Hexapoda</taxon>
        <taxon>Insecta</taxon>
        <taxon>Pterygota</taxon>
        <taxon>Neoptera</taxon>
        <taxon>Polyneoptera</taxon>
        <taxon>Dictyoptera</taxon>
        <taxon>Blattodea</taxon>
        <taxon>Blattoidea</taxon>
        <taxon>Termitoidae</taxon>
        <taxon>Termopsidae</taxon>
        <taxon>Zootermopsis</taxon>
    </lineage>
</organism>
<keyword evidence="9 13" id="KW-0472">Membrane</keyword>
<dbReference type="EMBL" id="KK853042">
    <property type="protein sequence ID" value="KDR12140.1"/>
    <property type="molecule type" value="Genomic_DNA"/>
</dbReference>
<dbReference type="Gene3D" id="1.10.287.770">
    <property type="entry name" value="YojJ-like"/>
    <property type="match status" value="1"/>
</dbReference>
<keyword evidence="10 12" id="KW-0739">Sodium transport</keyword>
<keyword evidence="5 12" id="KW-0812">Transmembrane</keyword>
<evidence type="ECO:0000256" key="8">
    <source>
        <dbReference type="ARBA" id="ARBA00023065"/>
    </source>
</evidence>
<dbReference type="GO" id="GO:0015280">
    <property type="term" value="F:ligand-gated sodium channel activity"/>
    <property type="evidence" value="ECO:0007669"/>
    <property type="project" value="TreeGrafter"/>
</dbReference>
<dbReference type="PANTHER" id="PTHR11690:SF175">
    <property type="entry name" value="PICKPOCKET 13-RELATED"/>
    <property type="match status" value="1"/>
</dbReference>
<dbReference type="eggNOG" id="KOG4294">
    <property type="taxonomic scope" value="Eukaryota"/>
</dbReference>
<dbReference type="Gene3D" id="2.60.470.10">
    <property type="entry name" value="Acid-sensing ion channels like domains"/>
    <property type="match status" value="1"/>
</dbReference>
<name>A0A067QTA5_ZOONE</name>
<evidence type="ECO:0000256" key="11">
    <source>
        <dbReference type="ARBA" id="ARBA00023303"/>
    </source>
</evidence>
<dbReference type="AlphaFoldDB" id="A0A067QTA5"/>
<gene>
    <name evidence="14" type="ORF">L798_13895</name>
</gene>
<dbReference type="InParanoid" id="A0A067QTA5"/>
<evidence type="ECO:0000256" key="13">
    <source>
        <dbReference type="SAM" id="Phobius"/>
    </source>
</evidence>
<evidence type="ECO:0000256" key="1">
    <source>
        <dbReference type="ARBA" id="ARBA00004141"/>
    </source>
</evidence>
<evidence type="ECO:0000313" key="15">
    <source>
        <dbReference type="Proteomes" id="UP000027135"/>
    </source>
</evidence>
<evidence type="ECO:0000256" key="7">
    <source>
        <dbReference type="ARBA" id="ARBA00023053"/>
    </source>
</evidence>
<evidence type="ECO:0000313" key="14">
    <source>
        <dbReference type="EMBL" id="KDR12140.1"/>
    </source>
</evidence>
<dbReference type="Proteomes" id="UP000027135">
    <property type="component" value="Unassembled WGS sequence"/>
</dbReference>
<comment type="subcellular location">
    <subcellularLocation>
        <location evidence="1">Membrane</location>
        <topology evidence="1">Multi-pass membrane protein</topology>
    </subcellularLocation>
</comment>